<evidence type="ECO:0008006" key="5">
    <source>
        <dbReference type="Google" id="ProtNLM"/>
    </source>
</evidence>
<dbReference type="AlphaFoldDB" id="A0A150QC73"/>
<evidence type="ECO:0000313" key="3">
    <source>
        <dbReference type="EMBL" id="KYF65575.1"/>
    </source>
</evidence>
<keyword evidence="2" id="KW-0732">Signal</keyword>
<gene>
    <name evidence="3" type="ORF">BE15_41975</name>
</gene>
<sequence>MMAGMKTSSLSRSLVLVALPALAGCRSEAPAQAPAPTTTTSPTPVAPTSGAPAPTGSAALDGSGAASQPRCAADADCVVSCARPEQCCDQLCPPCNQAFHRDALAAHEAWRARSCAAESCPVAKCMAPKEDSIARCSAGQCTVERVPRAEQ</sequence>
<dbReference type="PROSITE" id="PS51257">
    <property type="entry name" value="PROKAR_LIPOPROTEIN"/>
    <property type="match status" value="1"/>
</dbReference>
<comment type="caution">
    <text evidence="3">The sequence shown here is derived from an EMBL/GenBank/DDBJ whole genome shotgun (WGS) entry which is preliminary data.</text>
</comment>
<evidence type="ECO:0000256" key="1">
    <source>
        <dbReference type="SAM" id="MobiDB-lite"/>
    </source>
</evidence>
<dbReference type="Proteomes" id="UP000075260">
    <property type="component" value="Unassembled WGS sequence"/>
</dbReference>
<protein>
    <recommendedName>
        <fullName evidence="5">Secreted protein</fullName>
    </recommendedName>
</protein>
<evidence type="ECO:0000256" key="2">
    <source>
        <dbReference type="SAM" id="SignalP"/>
    </source>
</evidence>
<organism evidence="3 4">
    <name type="scientific">Sorangium cellulosum</name>
    <name type="common">Polyangium cellulosum</name>
    <dbReference type="NCBI Taxonomy" id="56"/>
    <lineage>
        <taxon>Bacteria</taxon>
        <taxon>Pseudomonadati</taxon>
        <taxon>Myxococcota</taxon>
        <taxon>Polyangia</taxon>
        <taxon>Polyangiales</taxon>
        <taxon>Polyangiaceae</taxon>
        <taxon>Sorangium</taxon>
    </lineage>
</organism>
<accession>A0A150QC73</accession>
<reference evidence="3 4" key="1">
    <citation type="submission" date="2014-02" db="EMBL/GenBank/DDBJ databases">
        <title>The small core and large imbalanced accessory genome model reveals a collaborative survival strategy of Sorangium cellulosum strains in nature.</title>
        <authorList>
            <person name="Han K."/>
            <person name="Peng R."/>
            <person name="Blom J."/>
            <person name="Li Y.-Z."/>
        </authorList>
    </citation>
    <scope>NUCLEOTIDE SEQUENCE [LARGE SCALE GENOMIC DNA]</scope>
    <source>
        <strain evidence="3 4">So0008-312</strain>
    </source>
</reference>
<feature type="region of interest" description="Disordered" evidence="1">
    <location>
        <begin position="29"/>
        <end position="68"/>
    </location>
</feature>
<dbReference type="OrthoDB" id="5526603at2"/>
<dbReference type="EMBL" id="JEMA01000823">
    <property type="protein sequence ID" value="KYF65575.1"/>
    <property type="molecule type" value="Genomic_DNA"/>
</dbReference>
<name>A0A150QC73_SORCE</name>
<feature type="signal peptide" evidence="2">
    <location>
        <begin position="1"/>
        <end position="23"/>
    </location>
</feature>
<proteinExistence type="predicted"/>
<evidence type="ECO:0000313" key="4">
    <source>
        <dbReference type="Proteomes" id="UP000075260"/>
    </source>
</evidence>
<feature type="chain" id="PRO_5007566510" description="Secreted protein" evidence="2">
    <location>
        <begin position="24"/>
        <end position="151"/>
    </location>
</feature>